<dbReference type="GO" id="GO:0030436">
    <property type="term" value="P:asexual sporulation"/>
    <property type="evidence" value="ECO:0007669"/>
    <property type="project" value="InterPro"/>
</dbReference>
<accession>A0A1M6S566</accession>
<comment type="subcellular location">
    <subcellularLocation>
        <location evidence="1">Spore core</location>
    </subcellularLocation>
</comment>
<reference evidence="4 5" key="1">
    <citation type="submission" date="2016-11" db="EMBL/GenBank/DDBJ databases">
        <authorList>
            <person name="Jaros S."/>
            <person name="Januszkiewicz K."/>
            <person name="Wedrychowicz H."/>
        </authorList>
    </citation>
    <scope>NUCLEOTIDE SEQUENCE [LARGE SCALE GENOMIC DNA]</scope>
    <source>
        <strain evidence="4 5">DSM 14501</strain>
    </source>
</reference>
<evidence type="ECO:0000256" key="3">
    <source>
        <dbReference type="ARBA" id="ARBA00022969"/>
    </source>
</evidence>
<sequence>MDIKRAKEILNSAKDIEVTYQGKSVWINSINPSLGSAFIITRDNEKKQYQVSISDLVEK</sequence>
<dbReference type="RefSeq" id="WP_120240093.1">
    <property type="nucleotide sequence ID" value="NZ_FRAJ01000016.1"/>
</dbReference>
<organism evidence="4 5">
    <name type="scientific">Caminicella sporogenes DSM 14501</name>
    <dbReference type="NCBI Taxonomy" id="1121266"/>
    <lineage>
        <taxon>Bacteria</taxon>
        <taxon>Bacillati</taxon>
        <taxon>Bacillota</taxon>
        <taxon>Clostridia</taxon>
        <taxon>Peptostreptococcales</taxon>
        <taxon>Caminicellaceae</taxon>
        <taxon>Caminicella</taxon>
    </lineage>
</organism>
<comment type="similarity">
    <text evidence="2">Belongs to the SspH family.</text>
</comment>
<evidence type="ECO:0000313" key="5">
    <source>
        <dbReference type="Proteomes" id="UP000184082"/>
    </source>
</evidence>
<dbReference type="AlphaFoldDB" id="A0A1M6S566"/>
<dbReference type="EMBL" id="FRAJ01000016">
    <property type="protein sequence ID" value="SHK39810.1"/>
    <property type="molecule type" value="Genomic_DNA"/>
</dbReference>
<name>A0A1M6S566_9FIRM</name>
<dbReference type="NCBIfam" id="TIGR02861">
    <property type="entry name" value="SASP_H"/>
    <property type="match status" value="1"/>
</dbReference>
<dbReference type="InterPro" id="IPR012610">
    <property type="entry name" value="SASP_SspH"/>
</dbReference>
<dbReference type="GO" id="GO:0042601">
    <property type="term" value="C:endospore-forming forespore"/>
    <property type="evidence" value="ECO:0007669"/>
    <property type="project" value="InterPro"/>
</dbReference>
<keyword evidence="3" id="KW-0749">Sporulation</keyword>
<dbReference type="HAMAP" id="MF_00667">
    <property type="entry name" value="SspH"/>
    <property type="match status" value="1"/>
</dbReference>
<dbReference type="Proteomes" id="UP000184082">
    <property type="component" value="Unassembled WGS sequence"/>
</dbReference>
<evidence type="ECO:0000313" key="4">
    <source>
        <dbReference type="EMBL" id="SHK39810.1"/>
    </source>
</evidence>
<keyword evidence="5" id="KW-1185">Reference proteome</keyword>
<evidence type="ECO:0000256" key="1">
    <source>
        <dbReference type="ARBA" id="ARBA00004288"/>
    </source>
</evidence>
<evidence type="ECO:0000256" key="2">
    <source>
        <dbReference type="ARBA" id="ARBA00006573"/>
    </source>
</evidence>
<dbReference type="GO" id="GO:0030435">
    <property type="term" value="P:sporulation resulting in formation of a cellular spore"/>
    <property type="evidence" value="ECO:0007669"/>
    <property type="project" value="UniProtKB-KW"/>
</dbReference>
<dbReference type="Pfam" id="PF08141">
    <property type="entry name" value="SspH"/>
    <property type="match status" value="1"/>
</dbReference>
<protein>
    <submittedName>
        <fullName evidence="4">Small acid-soluble spore protein, H-type</fullName>
    </submittedName>
</protein>
<gene>
    <name evidence="4" type="ORF">SAMN02745883_01962</name>
</gene>
<proteinExistence type="inferred from homology"/>